<accession>A0A930XXS2</accession>
<dbReference type="GO" id="GO:0046872">
    <property type="term" value="F:metal ion binding"/>
    <property type="evidence" value="ECO:0007669"/>
    <property type="project" value="InterPro"/>
</dbReference>
<organism evidence="4 5">
    <name type="scientific">Candidatus Amphirhobacter heronislandensis</name>
    <dbReference type="NCBI Taxonomy" id="1732024"/>
    <lineage>
        <taxon>Bacteria</taxon>
        <taxon>Pseudomonadati</taxon>
        <taxon>Pseudomonadota</taxon>
        <taxon>Gammaproteobacteria</taxon>
        <taxon>Candidatus Tethybacterales</taxon>
        <taxon>Candidatus Tethybacteraceae</taxon>
        <taxon>Candidatus Amphirhobacter</taxon>
    </lineage>
</organism>
<dbReference type="GO" id="GO:0004399">
    <property type="term" value="F:histidinol dehydrogenase activity"/>
    <property type="evidence" value="ECO:0007669"/>
    <property type="project" value="TreeGrafter"/>
</dbReference>
<dbReference type="SUPFAM" id="SSF53720">
    <property type="entry name" value="ALDH-like"/>
    <property type="match status" value="1"/>
</dbReference>
<dbReference type="InterPro" id="IPR012131">
    <property type="entry name" value="Hstdl_DH"/>
</dbReference>
<feature type="region of interest" description="Disordered" evidence="3">
    <location>
        <begin position="23"/>
        <end position="58"/>
    </location>
</feature>
<dbReference type="AlphaFoldDB" id="A0A930XXS2"/>
<evidence type="ECO:0000313" key="5">
    <source>
        <dbReference type="Proteomes" id="UP000604381"/>
    </source>
</evidence>
<dbReference type="InterPro" id="IPR016161">
    <property type="entry name" value="Ald_DH/histidinol_DH"/>
</dbReference>
<dbReference type="GO" id="GO:0000105">
    <property type="term" value="P:L-histidine biosynthetic process"/>
    <property type="evidence" value="ECO:0007669"/>
    <property type="project" value="TreeGrafter"/>
</dbReference>
<keyword evidence="1" id="KW-0560">Oxidoreductase</keyword>
<proteinExistence type="inferred from homology"/>
<dbReference type="Proteomes" id="UP000604381">
    <property type="component" value="Unassembled WGS sequence"/>
</dbReference>
<evidence type="ECO:0000256" key="1">
    <source>
        <dbReference type="ARBA" id="ARBA00023002"/>
    </source>
</evidence>
<comment type="caution">
    <text evidence="4">The sequence shown here is derived from an EMBL/GenBank/DDBJ whole genome shotgun (WGS) entry which is preliminary data.</text>
</comment>
<gene>
    <name evidence="4" type="ORF">ISN26_02495</name>
</gene>
<dbReference type="PANTHER" id="PTHR21256">
    <property type="entry name" value="HISTIDINOL DEHYDROGENASE HDH"/>
    <property type="match status" value="1"/>
</dbReference>
<dbReference type="GO" id="GO:0005829">
    <property type="term" value="C:cytosol"/>
    <property type="evidence" value="ECO:0007669"/>
    <property type="project" value="TreeGrafter"/>
</dbReference>
<sequence>MASFGLSTTRRRPASLLFSATSRTGRSNRRIRRLDSKDAKRAAGGTAPAGLDQLGDPKPFAPRRIELAGLDAAARARLLLRAEDDLAEFLAPAQAIIDRVRAEGDAALAACAREFDGAELAPAQLRATAADFDRAERELEPALKETLEYAAANIRAHHAAQLPAALERSHSPRPGVTVTEVLAPVASAACYCPRGKGSFPSVALMGLIPAALAKVPTLVLLTPPAPDGSLDAATLYAARLAGVETVVKAGGAQAVAAAAYGTASVPRCVRIEGPGSPWVAAAKRLLAGRIASRLPAGPSEAIILADSTSTPRLCALDMLIEAEHGPDSS</sequence>
<reference evidence="4" key="1">
    <citation type="submission" date="2020-10" db="EMBL/GenBank/DDBJ databases">
        <title>An improved Amphimedon queenslandica hologenome assembly reveals how three proteobacterial symbionts can extend the metabolic phenotypic of their marine sponge host.</title>
        <authorList>
            <person name="Degnan B."/>
            <person name="Degnan S."/>
            <person name="Xiang X."/>
        </authorList>
    </citation>
    <scope>NUCLEOTIDE SEQUENCE</scope>
    <source>
        <strain evidence="4">AqS2</strain>
    </source>
</reference>
<dbReference type="GO" id="GO:0051287">
    <property type="term" value="F:NAD binding"/>
    <property type="evidence" value="ECO:0007669"/>
    <property type="project" value="InterPro"/>
</dbReference>
<keyword evidence="5" id="KW-1185">Reference proteome</keyword>
<evidence type="ECO:0000313" key="4">
    <source>
        <dbReference type="EMBL" id="MBF2734949.1"/>
    </source>
</evidence>
<comment type="similarity">
    <text evidence="2">Belongs to the histidinol dehydrogenase family.</text>
</comment>
<evidence type="ECO:0000256" key="2">
    <source>
        <dbReference type="RuleBase" id="RU004175"/>
    </source>
</evidence>
<feature type="non-terminal residue" evidence="4">
    <location>
        <position position="329"/>
    </location>
</feature>
<dbReference type="PANTHER" id="PTHR21256:SF2">
    <property type="entry name" value="HISTIDINE BIOSYNTHESIS TRIFUNCTIONAL PROTEIN"/>
    <property type="match status" value="1"/>
</dbReference>
<protein>
    <submittedName>
        <fullName evidence="4">Histidinol dehydrogenase</fullName>
    </submittedName>
</protein>
<dbReference type="Pfam" id="PF00815">
    <property type="entry name" value="Histidinol_dh"/>
    <property type="match status" value="1"/>
</dbReference>
<evidence type="ECO:0000256" key="3">
    <source>
        <dbReference type="SAM" id="MobiDB-lite"/>
    </source>
</evidence>
<name>A0A930XXS2_9GAMM</name>
<dbReference type="PRINTS" id="PR00083">
    <property type="entry name" value="HOLDHDRGNASE"/>
</dbReference>
<dbReference type="Gene3D" id="3.40.50.1980">
    <property type="entry name" value="Nitrogenase molybdenum iron protein domain"/>
    <property type="match status" value="2"/>
</dbReference>
<dbReference type="EMBL" id="JADHEI010000028">
    <property type="protein sequence ID" value="MBF2734949.1"/>
    <property type="molecule type" value="Genomic_DNA"/>
</dbReference>